<proteinExistence type="predicted"/>
<evidence type="ECO:0000313" key="2">
    <source>
        <dbReference type="EMBL" id="VVD01159.1"/>
    </source>
</evidence>
<feature type="compositionally biased region" description="Polar residues" evidence="1">
    <location>
        <begin position="144"/>
        <end position="153"/>
    </location>
</feature>
<accession>A0A5E4QTY0</accession>
<feature type="region of interest" description="Disordered" evidence="1">
    <location>
        <begin position="227"/>
        <end position="255"/>
    </location>
</feature>
<evidence type="ECO:0000256" key="1">
    <source>
        <dbReference type="SAM" id="MobiDB-lite"/>
    </source>
</evidence>
<keyword evidence="3" id="KW-1185">Reference proteome</keyword>
<sequence>MSSKKSKKKKPSVVRPQSPIDTMPIASAPHISTEPPRAPAASKTRVAPSKTSQQTRDDTAVETIQCAPLKPKTESLAHNIMLCSQSMLNFTVAHFGLGIDFAGGKAEYARLVTTACHAVEKKLSPNYHSISVENILEEMQTYSAPPSTCSQRSSTDEHTRIRASTPEMPPQNTSPTASFAAVASKMLSTTVAKIKKVCSIILIPRIIQGETKNGTLKPLCKNSLYGSRANKTTKSTDTNQDNFDPNNNTKANIQSSVNDDIKRSVAMRKEIDCEICNHLINQIFNIRQNQYESQTAEHEKEEAIVQATTSKEDEEQLVQKVEKLQEHASFEAPPQLENPNVAPTVLGQQHILDMSHRDNFNDIDYDAVASRCLDAPPNKVDERILNELKKERAAYLRNNEKLDQVEFDETLKTCTYAEKGITDYPVATEHYYLATDVEEQCTYKDERIQPLLLDSVTLYAMKNEDFQSMIAGPSMLKPYDYQSIKFYDYVFNEVEVAEEQLMELKEKGFFVEDVSTITEPSVLSPKDNVTMSFYDYSFKNNPTKLQEYNKSLYMSQQEQKFIGNNQVIPPAEADLEFETCGPGAISQFVVEGTGDLKTNESGQISHNTGYLYVKKDHSSEVPPEGESLDHKFEIQVKPNTSISGQRPPDKNQQIKDTSNTAISANQSPDEHFKQFISADFQDNNEMQDIAWSSKTESLEKEKLNVNCEMSNEFIDKRELLANFIFDSPERSQNETNDKFLRTQATNIESKITTVTGPLSDLSNDDTLSLKELLRKVRRRHQLEFCQNFLKDYTFQFVQPNQKCKDSDKKAPCPLPCKPKAKEECPPPPPKCPDKKKDPCAPKSPCAKFISSLPFEIPKFLSGLSEPPMINYQRSYSTLSSPHYSENRLKTALSCGNNTRKIIEVNDYIFPKNFEPWTPIPSWPIPKKKINHPLVCPKEGCKEIPPPHPNERCRPNEPCRSFPKRSFSLSELL</sequence>
<protein>
    <submittedName>
        <fullName evidence="2">Uncharacterized protein</fullName>
    </submittedName>
</protein>
<name>A0A5E4QTY0_9NEOP</name>
<evidence type="ECO:0000313" key="3">
    <source>
        <dbReference type="Proteomes" id="UP000324832"/>
    </source>
</evidence>
<feature type="compositionally biased region" description="Polar residues" evidence="1">
    <location>
        <begin position="229"/>
        <end position="255"/>
    </location>
</feature>
<dbReference type="AlphaFoldDB" id="A0A5E4QTY0"/>
<dbReference type="EMBL" id="FZQP02005210">
    <property type="protein sequence ID" value="VVD01159.1"/>
    <property type="molecule type" value="Genomic_DNA"/>
</dbReference>
<gene>
    <name evidence="2" type="ORF">LSINAPIS_LOCUS11639</name>
</gene>
<organism evidence="2 3">
    <name type="scientific">Leptidea sinapis</name>
    <dbReference type="NCBI Taxonomy" id="189913"/>
    <lineage>
        <taxon>Eukaryota</taxon>
        <taxon>Metazoa</taxon>
        <taxon>Ecdysozoa</taxon>
        <taxon>Arthropoda</taxon>
        <taxon>Hexapoda</taxon>
        <taxon>Insecta</taxon>
        <taxon>Pterygota</taxon>
        <taxon>Neoptera</taxon>
        <taxon>Endopterygota</taxon>
        <taxon>Lepidoptera</taxon>
        <taxon>Glossata</taxon>
        <taxon>Ditrysia</taxon>
        <taxon>Papilionoidea</taxon>
        <taxon>Pieridae</taxon>
        <taxon>Dismorphiinae</taxon>
        <taxon>Leptidea</taxon>
    </lineage>
</organism>
<reference evidence="2 3" key="1">
    <citation type="submission" date="2017-07" db="EMBL/GenBank/DDBJ databases">
        <authorList>
            <person name="Talla V."/>
            <person name="Backstrom N."/>
        </authorList>
    </citation>
    <scope>NUCLEOTIDE SEQUENCE [LARGE SCALE GENOMIC DNA]</scope>
</reference>
<feature type="region of interest" description="Disordered" evidence="1">
    <location>
        <begin position="144"/>
        <end position="176"/>
    </location>
</feature>
<feature type="region of interest" description="Disordered" evidence="1">
    <location>
        <begin position="1"/>
        <end position="60"/>
    </location>
</feature>
<dbReference type="Proteomes" id="UP000324832">
    <property type="component" value="Unassembled WGS sequence"/>
</dbReference>
<feature type="compositionally biased region" description="Basic residues" evidence="1">
    <location>
        <begin position="1"/>
        <end position="12"/>
    </location>
</feature>